<feature type="transmembrane region" description="Helical" evidence="2">
    <location>
        <begin position="248"/>
        <end position="268"/>
    </location>
</feature>
<reference evidence="3 4" key="1">
    <citation type="journal article" date="2019" name="Int. J. Syst. Evol. Microbiol.">
        <title>The Global Catalogue of Microorganisms (GCM) 10K type strain sequencing project: providing services to taxonomists for standard genome sequencing and annotation.</title>
        <authorList>
            <consortium name="The Broad Institute Genomics Platform"/>
            <consortium name="The Broad Institute Genome Sequencing Center for Infectious Disease"/>
            <person name="Wu L."/>
            <person name="Ma J."/>
        </authorList>
    </citation>
    <scope>NUCLEOTIDE SEQUENCE [LARGE SCALE GENOMIC DNA]</scope>
    <source>
        <strain evidence="3 4">JCM 15478</strain>
    </source>
</reference>
<name>A0ABN2VU16_9ACTN</name>
<keyword evidence="2" id="KW-0812">Transmembrane</keyword>
<keyword evidence="2" id="KW-0472">Membrane</keyword>
<organism evidence="3 4">
    <name type="scientific">Streptomyces albiaxialis</name>
    <dbReference type="NCBI Taxonomy" id="329523"/>
    <lineage>
        <taxon>Bacteria</taxon>
        <taxon>Bacillati</taxon>
        <taxon>Actinomycetota</taxon>
        <taxon>Actinomycetes</taxon>
        <taxon>Kitasatosporales</taxon>
        <taxon>Streptomycetaceae</taxon>
        <taxon>Streptomyces</taxon>
    </lineage>
</organism>
<dbReference type="RefSeq" id="WP_344527149.1">
    <property type="nucleotide sequence ID" value="NZ_BAAAPE010000007.1"/>
</dbReference>
<feature type="transmembrane region" description="Helical" evidence="2">
    <location>
        <begin position="204"/>
        <end position="227"/>
    </location>
</feature>
<comment type="caution">
    <text evidence="3">The sequence shown here is derived from an EMBL/GenBank/DDBJ whole genome shotgun (WGS) entry which is preliminary data.</text>
</comment>
<feature type="transmembrane region" description="Helical" evidence="2">
    <location>
        <begin position="128"/>
        <end position="149"/>
    </location>
</feature>
<feature type="region of interest" description="Disordered" evidence="1">
    <location>
        <begin position="70"/>
        <end position="96"/>
    </location>
</feature>
<feature type="transmembrane region" description="Helical" evidence="2">
    <location>
        <begin position="102"/>
        <end position="122"/>
    </location>
</feature>
<feature type="transmembrane region" description="Helical" evidence="2">
    <location>
        <begin position="294"/>
        <end position="314"/>
    </location>
</feature>
<gene>
    <name evidence="3" type="ORF">GCM10009801_24810</name>
</gene>
<dbReference type="EMBL" id="BAAAPE010000007">
    <property type="protein sequence ID" value="GAA2072320.1"/>
    <property type="molecule type" value="Genomic_DNA"/>
</dbReference>
<accession>A0ABN2VU16</accession>
<evidence type="ECO:0008006" key="5">
    <source>
        <dbReference type="Google" id="ProtNLM"/>
    </source>
</evidence>
<dbReference type="Proteomes" id="UP001500016">
    <property type="component" value="Unassembled WGS sequence"/>
</dbReference>
<evidence type="ECO:0000313" key="3">
    <source>
        <dbReference type="EMBL" id="GAA2072320.1"/>
    </source>
</evidence>
<feature type="transmembrane region" description="Helical" evidence="2">
    <location>
        <begin position="366"/>
        <end position="385"/>
    </location>
</feature>
<protein>
    <recommendedName>
        <fullName evidence="5">Integral membrane protein</fullName>
    </recommendedName>
</protein>
<feature type="transmembrane region" description="Helical" evidence="2">
    <location>
        <begin position="161"/>
        <end position="184"/>
    </location>
</feature>
<proteinExistence type="predicted"/>
<keyword evidence="2" id="KW-1133">Transmembrane helix</keyword>
<evidence type="ECO:0000256" key="1">
    <source>
        <dbReference type="SAM" id="MobiDB-lite"/>
    </source>
</evidence>
<evidence type="ECO:0000256" key="2">
    <source>
        <dbReference type="SAM" id="Phobius"/>
    </source>
</evidence>
<feature type="transmembrane region" description="Helical" evidence="2">
    <location>
        <begin position="326"/>
        <end position="346"/>
    </location>
</feature>
<sequence length="401" mass="40240">MSAPADPVRGLMHQHRELCEHAVDPLEIAAGLEAHGVTDRTAARFKHRDVFSLAEELYARVPRADARARLEGDAGAPVPSGAATESGAGALPHRRGAPSGRAALPLLPGGVCVLTLGALALVPSVPPFARLTVALVGAVAVLMGARCAVRAVPLPRGTALWVCWLAGFALYGDRLLASVLAGGPDLPDLGHALLTSGVREMPEVPGTALGLALGVAPAVWCARWFALRARRRLAVSASLEEFAAGVRPLLAGVVVLFAVTLLAVQGAAHALARTGYAYAGALDDAVHALPRPDLAGPLGVSTALGLLLFAGLLLTAHGFGPAASAGLGAACAGQALALTAVLAARLPGLGVLGRPVETAVAACGTYAVTVTACACAALGLLAYAARALTGASAHHRAAEPA</sequence>
<keyword evidence="4" id="KW-1185">Reference proteome</keyword>
<evidence type="ECO:0000313" key="4">
    <source>
        <dbReference type="Proteomes" id="UP001500016"/>
    </source>
</evidence>